<dbReference type="Gene3D" id="3.40.220.10">
    <property type="entry name" value="Leucine Aminopeptidase, subunit E, domain 1"/>
    <property type="match status" value="1"/>
</dbReference>
<dbReference type="InterPro" id="IPR043472">
    <property type="entry name" value="Macro_dom-like"/>
</dbReference>
<dbReference type="AlphaFoldDB" id="A0AAU9WW97"/>
<organism evidence="2 3">
    <name type="scientific">Pocillopora meandrina</name>
    <dbReference type="NCBI Taxonomy" id="46732"/>
    <lineage>
        <taxon>Eukaryota</taxon>
        <taxon>Metazoa</taxon>
        <taxon>Cnidaria</taxon>
        <taxon>Anthozoa</taxon>
        <taxon>Hexacorallia</taxon>
        <taxon>Scleractinia</taxon>
        <taxon>Astrocoeniina</taxon>
        <taxon>Pocilloporidae</taxon>
        <taxon>Pocillopora</taxon>
    </lineage>
</organism>
<proteinExistence type="predicted"/>
<dbReference type="Pfam" id="PF10021">
    <property type="entry name" value="PARG_cat_microb"/>
    <property type="match status" value="1"/>
</dbReference>
<sequence length="123" mass="14010">MQQTLKACENFKYTLEDGSEVVFSNHERDARETTLYTDEEPQEGICLKTEVIVVNADCLEEAIRLKNKGFNPAVLNMASKKRPGGGYLSGAGAQEENLFRCTDYVQHLADPEKKFDPTREWKY</sequence>
<name>A0AAU9WW97_9CNID</name>
<reference evidence="2 3" key="1">
    <citation type="submission" date="2022-05" db="EMBL/GenBank/DDBJ databases">
        <authorList>
            <consortium name="Genoscope - CEA"/>
            <person name="William W."/>
        </authorList>
    </citation>
    <scope>NUCLEOTIDE SEQUENCE [LARGE SCALE GENOMIC DNA]</scope>
</reference>
<dbReference type="EMBL" id="CALNXJ010000023">
    <property type="protein sequence ID" value="CAH3127830.1"/>
    <property type="molecule type" value="Genomic_DNA"/>
</dbReference>
<dbReference type="PANTHER" id="PTHR35596">
    <property type="entry name" value="DUF2263 DOMAIN-CONTAINING PROTEIN"/>
    <property type="match status" value="1"/>
</dbReference>
<evidence type="ECO:0000313" key="2">
    <source>
        <dbReference type="EMBL" id="CAH3127830.1"/>
    </source>
</evidence>
<dbReference type="InterPro" id="IPR019261">
    <property type="entry name" value="PARG_cat_microbial"/>
</dbReference>
<evidence type="ECO:0000313" key="3">
    <source>
        <dbReference type="Proteomes" id="UP001159428"/>
    </source>
</evidence>
<dbReference type="Proteomes" id="UP001159428">
    <property type="component" value="Unassembled WGS sequence"/>
</dbReference>
<protein>
    <recommendedName>
        <fullName evidence="1">Microbial-type PARG catalytic domain-containing protein</fullName>
    </recommendedName>
</protein>
<keyword evidence="3" id="KW-1185">Reference proteome</keyword>
<dbReference type="PANTHER" id="PTHR35596:SF1">
    <property type="entry name" value="MICROBIAL-TYPE PARG CATALYTIC DOMAIN-CONTAINING PROTEIN"/>
    <property type="match status" value="1"/>
</dbReference>
<dbReference type="InterPro" id="IPR012664">
    <property type="entry name" value="CHP02452"/>
</dbReference>
<evidence type="ECO:0000259" key="1">
    <source>
        <dbReference type="Pfam" id="PF10021"/>
    </source>
</evidence>
<gene>
    <name evidence="2" type="ORF">PMEA_00013228</name>
</gene>
<accession>A0AAU9WW97</accession>
<dbReference type="NCBIfam" id="TIGR02452">
    <property type="entry name" value="TIGR02452 family protein"/>
    <property type="match status" value="1"/>
</dbReference>
<feature type="domain" description="Microbial-type PARG catalytic" evidence="1">
    <location>
        <begin position="2"/>
        <end position="122"/>
    </location>
</feature>
<comment type="caution">
    <text evidence="2">The sequence shown here is derived from an EMBL/GenBank/DDBJ whole genome shotgun (WGS) entry which is preliminary data.</text>
</comment>